<evidence type="ECO:0000313" key="3">
    <source>
        <dbReference type="Proteomes" id="UP001151760"/>
    </source>
</evidence>
<feature type="transmembrane region" description="Helical" evidence="1">
    <location>
        <begin position="152"/>
        <end position="173"/>
    </location>
</feature>
<dbReference type="Proteomes" id="UP001151760">
    <property type="component" value="Unassembled WGS sequence"/>
</dbReference>
<keyword evidence="3" id="KW-1185">Reference proteome</keyword>
<accession>A0ABQ5G3N5</accession>
<dbReference type="EMBL" id="BQNB010018012">
    <property type="protein sequence ID" value="GJT69698.1"/>
    <property type="molecule type" value="Genomic_DNA"/>
</dbReference>
<evidence type="ECO:0000313" key="2">
    <source>
        <dbReference type="EMBL" id="GJT69698.1"/>
    </source>
</evidence>
<name>A0ABQ5G3N5_9ASTR</name>
<comment type="caution">
    <text evidence="2">The sequence shown here is derived from an EMBL/GenBank/DDBJ whole genome shotgun (WGS) entry which is preliminary data.</text>
</comment>
<keyword evidence="1" id="KW-0472">Membrane</keyword>
<sequence length="424" mass="46377">MNDTNKYKPIVDVDGAKSHDIKFDAFEAQVEDAKVENYQVDESEVDEVVVSDPQVDKSDVDDACGLGTALGHHALMAWSLQLSHECISNGMRMYGGLLILGVRVQEEVVSKLSCGRVGLLLRLFMGERRLARGTPVVGRELSQSRRGRYVRIHFDTLNGGVFCWAVPFIWFWVYGGVRERMVVQVFMVVEDGLSGARLEDLVVSVGFGWAEMVGARLRVDGYACLRRGVLSSMNLLIEGTVFAIANLPRDGAGWTEHDHGVKLQVVGRALRDTQFAAARTLEIKLFSPVSERVTNDDLIAFGEFLTRSFKWRSLVLVNDCFKQYLISNSILKEIDPYGAPSEILTRFDGSGSNLGGGFRKPGGGREIRGGGDGLEGPGGQLSICVLLLEMDFDGACGGEKDFFLGGGEGVLSFGCSSLEDVRLT</sequence>
<protein>
    <submittedName>
        <fullName evidence="2">Uncharacterized protein</fullName>
    </submittedName>
</protein>
<reference evidence="2" key="1">
    <citation type="journal article" date="2022" name="Int. J. Mol. Sci.">
        <title>Draft Genome of Tanacetum Coccineum: Genomic Comparison of Closely Related Tanacetum-Family Plants.</title>
        <authorList>
            <person name="Yamashiro T."/>
            <person name="Shiraishi A."/>
            <person name="Nakayama K."/>
            <person name="Satake H."/>
        </authorList>
    </citation>
    <scope>NUCLEOTIDE SEQUENCE</scope>
</reference>
<reference evidence="2" key="2">
    <citation type="submission" date="2022-01" db="EMBL/GenBank/DDBJ databases">
        <authorList>
            <person name="Yamashiro T."/>
            <person name="Shiraishi A."/>
            <person name="Satake H."/>
            <person name="Nakayama K."/>
        </authorList>
    </citation>
    <scope>NUCLEOTIDE SEQUENCE</scope>
</reference>
<organism evidence="2 3">
    <name type="scientific">Tanacetum coccineum</name>
    <dbReference type="NCBI Taxonomy" id="301880"/>
    <lineage>
        <taxon>Eukaryota</taxon>
        <taxon>Viridiplantae</taxon>
        <taxon>Streptophyta</taxon>
        <taxon>Embryophyta</taxon>
        <taxon>Tracheophyta</taxon>
        <taxon>Spermatophyta</taxon>
        <taxon>Magnoliopsida</taxon>
        <taxon>eudicotyledons</taxon>
        <taxon>Gunneridae</taxon>
        <taxon>Pentapetalae</taxon>
        <taxon>asterids</taxon>
        <taxon>campanulids</taxon>
        <taxon>Asterales</taxon>
        <taxon>Asteraceae</taxon>
        <taxon>Asteroideae</taxon>
        <taxon>Anthemideae</taxon>
        <taxon>Anthemidinae</taxon>
        <taxon>Tanacetum</taxon>
    </lineage>
</organism>
<proteinExistence type="predicted"/>
<evidence type="ECO:0000256" key="1">
    <source>
        <dbReference type="SAM" id="Phobius"/>
    </source>
</evidence>
<keyword evidence="1" id="KW-0812">Transmembrane</keyword>
<keyword evidence="1" id="KW-1133">Transmembrane helix</keyword>
<gene>
    <name evidence="2" type="ORF">Tco_1028984</name>
</gene>